<organism evidence="1 2">
    <name type="scientific">Steinernema glaseri</name>
    <dbReference type="NCBI Taxonomy" id="37863"/>
    <lineage>
        <taxon>Eukaryota</taxon>
        <taxon>Metazoa</taxon>
        <taxon>Ecdysozoa</taxon>
        <taxon>Nematoda</taxon>
        <taxon>Chromadorea</taxon>
        <taxon>Rhabditida</taxon>
        <taxon>Tylenchina</taxon>
        <taxon>Panagrolaimomorpha</taxon>
        <taxon>Strongyloidoidea</taxon>
        <taxon>Steinernematidae</taxon>
        <taxon>Steinernema</taxon>
    </lineage>
</organism>
<name>A0A1I7Z317_9BILA</name>
<protein>
    <submittedName>
        <fullName evidence="2">Methyltranfer_dom domain-containing protein</fullName>
    </submittedName>
</protein>
<keyword evidence="1" id="KW-1185">Reference proteome</keyword>
<dbReference type="AlphaFoldDB" id="A0A1I7Z317"/>
<proteinExistence type="predicted"/>
<sequence length="309" mass="34964">MNALQDAVIEQIAGLLPFKTLPILLEAVTGHHNWQRFVEAEHEYRCDVHLTFGVGQLEGKILCNAQHSPFREDGAVFKKWDLKKKHLARVSNITITGGSFPEDERKEETLTTLYNLCKLPVLRGKDEQKTVLHIGETPKSHEAILSRLIDHLPTAFEEVSVIMVKEQPQVLTKVAEHLNTTSNLALQKLTILDCGIDQNILSPLGDIFLSRKNSKLALVVSNCSTKFSADSLLQLIKKFRESDVECRGERTMSLEMTEDEWSVVAERYKSLGSIEIEDNSRKYCLSISQFGVLIMLRIFRIMKRVSFGG</sequence>
<accession>A0A1I7Z317</accession>
<evidence type="ECO:0000313" key="1">
    <source>
        <dbReference type="Proteomes" id="UP000095287"/>
    </source>
</evidence>
<reference evidence="2" key="1">
    <citation type="submission" date="2016-11" db="UniProtKB">
        <authorList>
            <consortium name="WormBaseParasite"/>
        </authorList>
    </citation>
    <scope>IDENTIFICATION</scope>
</reference>
<dbReference type="Proteomes" id="UP000095287">
    <property type="component" value="Unplaced"/>
</dbReference>
<evidence type="ECO:0000313" key="2">
    <source>
        <dbReference type="WBParaSite" id="L893_g22101.t1"/>
    </source>
</evidence>
<dbReference type="WBParaSite" id="L893_g22101.t1">
    <property type="protein sequence ID" value="L893_g22101.t1"/>
    <property type="gene ID" value="L893_g22101"/>
</dbReference>